<proteinExistence type="predicted"/>
<protein>
    <submittedName>
        <fullName evidence="1">HEAT repeat domain-containing protein</fullName>
    </submittedName>
</protein>
<dbReference type="Proteomes" id="UP001623592">
    <property type="component" value="Unassembled WGS sequence"/>
</dbReference>
<evidence type="ECO:0000313" key="1">
    <source>
        <dbReference type="EMBL" id="MFL0250645.1"/>
    </source>
</evidence>
<name>A0ABW8TE00_9CLOT</name>
<keyword evidence="2" id="KW-1185">Reference proteome</keyword>
<dbReference type="RefSeq" id="WP_406787310.1">
    <property type="nucleotide sequence ID" value="NZ_JBJIAA010000007.1"/>
</dbReference>
<gene>
    <name evidence="1" type="ORF">ACJDT4_09455</name>
</gene>
<dbReference type="EMBL" id="JBJIAA010000007">
    <property type="protein sequence ID" value="MFL0250645.1"/>
    <property type="molecule type" value="Genomic_DNA"/>
</dbReference>
<organism evidence="1 2">
    <name type="scientific">Clostridium neuense</name>
    <dbReference type="NCBI Taxonomy" id="1728934"/>
    <lineage>
        <taxon>Bacteria</taxon>
        <taxon>Bacillati</taxon>
        <taxon>Bacillota</taxon>
        <taxon>Clostridia</taxon>
        <taxon>Eubacteriales</taxon>
        <taxon>Clostridiaceae</taxon>
        <taxon>Clostridium</taxon>
    </lineage>
</organism>
<dbReference type="Gene3D" id="1.25.10.10">
    <property type="entry name" value="Leucine-rich Repeat Variant"/>
    <property type="match status" value="1"/>
</dbReference>
<accession>A0ABW8TE00</accession>
<sequence length="282" mass="33288">MDYSEMTPYELGETGDKRAIRHLIKYIKDGTENEKRLSASAINKLSKKYREDCNVAKAYLVNNLSDEYPQVREYTLKALFNLELSDDDLDIIRTIEKNDEKHYNKVETNKILSKYKVSIKNCERNIKSIPVKDITTRLSNVDKLENQLLSEEKQVMDTSKEELITKEDILDKTNSNVKNADELFFEQNTLIGKEVVFKEIFSNEEFMLFLDYCYDTKYKFCENPSNQMKQVKKFNDLMKSIKVSNISSELKDLIKQYRIFNITTNEINQYFNLEREVSEDLK</sequence>
<dbReference type="SUPFAM" id="SSF48371">
    <property type="entry name" value="ARM repeat"/>
    <property type="match status" value="1"/>
</dbReference>
<dbReference type="InterPro" id="IPR016024">
    <property type="entry name" value="ARM-type_fold"/>
</dbReference>
<reference evidence="1 2" key="1">
    <citation type="submission" date="2024-11" db="EMBL/GenBank/DDBJ databases">
        <authorList>
            <person name="Heng Y.C."/>
            <person name="Lim A.C.H."/>
            <person name="Lee J.K.Y."/>
            <person name="Kittelmann S."/>
        </authorList>
    </citation>
    <scope>NUCLEOTIDE SEQUENCE [LARGE SCALE GENOMIC DNA]</scope>
    <source>
        <strain evidence="1 2">WILCCON 0114</strain>
    </source>
</reference>
<comment type="caution">
    <text evidence="1">The sequence shown here is derived from an EMBL/GenBank/DDBJ whole genome shotgun (WGS) entry which is preliminary data.</text>
</comment>
<evidence type="ECO:0000313" key="2">
    <source>
        <dbReference type="Proteomes" id="UP001623592"/>
    </source>
</evidence>
<dbReference type="InterPro" id="IPR011989">
    <property type="entry name" value="ARM-like"/>
</dbReference>